<dbReference type="GeneTree" id="ENSGT00950000182992"/>
<feature type="compositionally biased region" description="Acidic residues" evidence="13">
    <location>
        <begin position="177"/>
        <end position="194"/>
    </location>
</feature>
<dbReference type="PANTHER" id="PTHR16056">
    <property type="entry name" value="REGULATOR OF MICROTUBULE DYNAMICS PROTEIN"/>
    <property type="match status" value="1"/>
</dbReference>
<dbReference type="Ensembl" id="ENSGMOT00000003180.2">
    <property type="protein sequence ID" value="ENSGMOP00000003083.2"/>
    <property type="gene ID" value="ENSGMOG00000002920.2"/>
</dbReference>
<evidence type="ECO:0000313" key="16">
    <source>
        <dbReference type="Proteomes" id="UP000694546"/>
    </source>
</evidence>
<feature type="compositionally biased region" description="Polar residues" evidence="13">
    <location>
        <begin position="141"/>
        <end position="155"/>
    </location>
</feature>
<keyword evidence="11" id="KW-0206">Cytoskeleton</keyword>
<feature type="transmembrane region" description="Helical" evidence="14">
    <location>
        <begin position="12"/>
        <end position="29"/>
    </location>
</feature>
<evidence type="ECO:0000256" key="10">
    <source>
        <dbReference type="ARBA" id="ARBA00023136"/>
    </source>
</evidence>
<dbReference type="PANTHER" id="PTHR16056:SF18">
    <property type="entry name" value="REGULATOR OF MICROTUBULE DYNAMICS PROTEIN 3"/>
    <property type="match status" value="1"/>
</dbReference>
<dbReference type="GO" id="GO:0005634">
    <property type="term" value="C:nucleus"/>
    <property type="evidence" value="ECO:0007669"/>
    <property type="project" value="UniProtKB-SubCell"/>
</dbReference>
<evidence type="ECO:0000256" key="6">
    <source>
        <dbReference type="ARBA" id="ARBA00022787"/>
    </source>
</evidence>
<feature type="region of interest" description="Disordered" evidence="13">
    <location>
        <begin position="117"/>
        <end position="223"/>
    </location>
</feature>
<evidence type="ECO:0000256" key="13">
    <source>
        <dbReference type="SAM" id="MobiDB-lite"/>
    </source>
</evidence>
<keyword evidence="10 14" id="KW-0472">Membrane</keyword>
<evidence type="ECO:0000313" key="15">
    <source>
        <dbReference type="Ensembl" id="ENSGMOP00000003083.2"/>
    </source>
</evidence>
<evidence type="ECO:0000256" key="2">
    <source>
        <dbReference type="ARBA" id="ARBA00004572"/>
    </source>
</evidence>
<evidence type="ECO:0000256" key="12">
    <source>
        <dbReference type="ARBA" id="ARBA00023242"/>
    </source>
</evidence>
<name>A0A8C4YZL1_GADMO</name>
<feature type="compositionally biased region" description="Acidic residues" evidence="13">
    <location>
        <begin position="207"/>
        <end position="218"/>
    </location>
</feature>
<dbReference type="GO" id="GO:0005876">
    <property type="term" value="C:spindle microtubule"/>
    <property type="evidence" value="ECO:0007669"/>
    <property type="project" value="TreeGrafter"/>
</dbReference>
<dbReference type="AlphaFoldDB" id="A0A8C4YZL1"/>
<evidence type="ECO:0008006" key="17">
    <source>
        <dbReference type="Google" id="ProtNLM"/>
    </source>
</evidence>
<keyword evidence="4" id="KW-0963">Cytoplasm</keyword>
<dbReference type="GO" id="GO:0097431">
    <property type="term" value="C:mitotic spindle pole"/>
    <property type="evidence" value="ECO:0007669"/>
    <property type="project" value="TreeGrafter"/>
</dbReference>
<evidence type="ECO:0000256" key="8">
    <source>
        <dbReference type="ARBA" id="ARBA00023054"/>
    </source>
</evidence>
<dbReference type="InterPro" id="IPR049039">
    <property type="entry name" value="RMD1-3_a_helical_rpt"/>
</dbReference>
<keyword evidence="6" id="KW-1000">Mitochondrion outer membrane</keyword>
<evidence type="ECO:0000256" key="11">
    <source>
        <dbReference type="ARBA" id="ARBA00023212"/>
    </source>
</evidence>
<evidence type="ECO:0000256" key="5">
    <source>
        <dbReference type="ARBA" id="ARBA00022692"/>
    </source>
</evidence>
<dbReference type="GO" id="GO:0008017">
    <property type="term" value="F:microtubule binding"/>
    <property type="evidence" value="ECO:0007669"/>
    <property type="project" value="TreeGrafter"/>
</dbReference>
<proteinExistence type="predicted"/>
<dbReference type="OMA" id="LNADCHK"/>
<keyword evidence="16" id="KW-1185">Reference proteome</keyword>
<evidence type="ECO:0000256" key="9">
    <source>
        <dbReference type="ARBA" id="ARBA00023128"/>
    </source>
</evidence>
<comment type="subcellular location">
    <subcellularLocation>
        <location evidence="3">Cytoplasm</location>
        <location evidence="3">Cytoskeleton</location>
        <location evidence="3">Spindle pole</location>
    </subcellularLocation>
    <subcellularLocation>
        <location evidence="2">Mitochondrion outer membrane</location>
        <topology evidence="2">Single-pass membrane protein</topology>
    </subcellularLocation>
    <subcellularLocation>
        <location evidence="1">Nucleus</location>
    </subcellularLocation>
</comment>
<protein>
    <recommendedName>
        <fullName evidence="17">Regulator of microtubule dynamics 3</fullName>
    </recommendedName>
</protein>
<keyword evidence="7 14" id="KW-1133">Transmembrane helix</keyword>
<dbReference type="Proteomes" id="UP000694546">
    <property type="component" value="Chromosome 21"/>
</dbReference>
<evidence type="ECO:0000256" key="1">
    <source>
        <dbReference type="ARBA" id="ARBA00004123"/>
    </source>
</evidence>
<dbReference type="GO" id="GO:0005741">
    <property type="term" value="C:mitochondrial outer membrane"/>
    <property type="evidence" value="ECO:0007669"/>
    <property type="project" value="UniProtKB-SubCell"/>
</dbReference>
<keyword evidence="8" id="KW-0175">Coiled coil</keyword>
<keyword evidence="12" id="KW-0539">Nucleus</keyword>
<accession>A0A8C4YZL1</accession>
<evidence type="ECO:0000256" key="4">
    <source>
        <dbReference type="ARBA" id="ARBA00022490"/>
    </source>
</evidence>
<evidence type="ECO:0000256" key="14">
    <source>
        <dbReference type="SAM" id="Phobius"/>
    </source>
</evidence>
<organism evidence="15 16">
    <name type="scientific">Gadus morhua</name>
    <name type="common">Atlantic cod</name>
    <dbReference type="NCBI Taxonomy" id="8049"/>
    <lineage>
        <taxon>Eukaryota</taxon>
        <taxon>Metazoa</taxon>
        <taxon>Chordata</taxon>
        <taxon>Craniata</taxon>
        <taxon>Vertebrata</taxon>
        <taxon>Euteleostomi</taxon>
        <taxon>Actinopterygii</taxon>
        <taxon>Neopterygii</taxon>
        <taxon>Teleostei</taxon>
        <taxon>Neoteleostei</taxon>
        <taxon>Acanthomorphata</taxon>
        <taxon>Zeiogadaria</taxon>
        <taxon>Gadariae</taxon>
        <taxon>Gadiformes</taxon>
        <taxon>Gadoidei</taxon>
        <taxon>Gadidae</taxon>
        <taxon>Gadus</taxon>
    </lineage>
</organism>
<reference evidence="15" key="1">
    <citation type="submission" date="2025-08" db="UniProtKB">
        <authorList>
            <consortium name="Ensembl"/>
        </authorList>
    </citation>
    <scope>IDENTIFICATION</scope>
</reference>
<keyword evidence="5 14" id="KW-0812">Transmembrane</keyword>
<keyword evidence="9" id="KW-0496">Mitochondrion</keyword>
<dbReference type="Pfam" id="PF21033">
    <property type="entry name" value="RMD1-3"/>
    <property type="match status" value="1"/>
</dbReference>
<evidence type="ECO:0000256" key="3">
    <source>
        <dbReference type="ARBA" id="ARBA00004647"/>
    </source>
</evidence>
<reference evidence="15" key="2">
    <citation type="submission" date="2025-09" db="UniProtKB">
        <authorList>
            <consortium name="Ensembl"/>
        </authorList>
    </citation>
    <scope>IDENTIFICATION</scope>
</reference>
<feature type="region of interest" description="Disordered" evidence="13">
    <location>
        <begin position="438"/>
        <end position="461"/>
    </location>
</feature>
<evidence type="ECO:0000256" key="7">
    <source>
        <dbReference type="ARBA" id="ARBA00022989"/>
    </source>
</evidence>
<sequence length="461" mass="50735">MLVQLGRKGLVGLAVGATAGLGLIALIIYQEVRRRRSRCQQEVLQNAPPPPQLVLSSALAAVEEAVRLLPPAQQGELRAQLDQVLSCVSSLRSEVAELRGGLHAIALQIIQDVKRGVEDSQRARRRRPLRERSDSQSSSSVYFTASQGATSTQGGASEAGYSTAYADSDYTDRETDREEGEAGGEGEESEEEDQSCATVLTLRQEESQEDSPEEEEQEEPVKEVLSGELALLLAQSDVLQTGDARLRADGLGLLQAHRTQYGDSRDFLWRLARAYSAVHASTHDPEQRSTIAQQGRDEAESVLRKNDLDADCHIRFAVLAGLTSQTDSMHSKLKSQRILKEHLDRALALRDDLPLAFYLLGSWSYQVATLGWLERKAAAALYDQPPRASLHDALGHFMKVRRRRPHTGRLYLLICPQCHKELGNASEAGRWTRLALEAPTTPDEDEETAALQAELSAATDQ</sequence>